<evidence type="ECO:0000256" key="1">
    <source>
        <dbReference type="SAM" id="Phobius"/>
    </source>
</evidence>
<feature type="transmembrane region" description="Helical" evidence="1">
    <location>
        <begin position="87"/>
        <end position="110"/>
    </location>
</feature>
<protein>
    <submittedName>
        <fullName evidence="2">ABC transporter</fullName>
    </submittedName>
</protein>
<feature type="transmembrane region" description="Helical" evidence="1">
    <location>
        <begin position="49"/>
        <end position="66"/>
    </location>
</feature>
<keyword evidence="3" id="KW-1185">Reference proteome</keyword>
<feature type="transmembrane region" description="Helical" evidence="1">
    <location>
        <begin position="12"/>
        <end position="37"/>
    </location>
</feature>
<proteinExistence type="predicted"/>
<reference evidence="2" key="1">
    <citation type="submission" date="2021-01" db="EMBL/GenBank/DDBJ databases">
        <title>Whole genome shotgun sequence of Sphaerimonospora thailandensis NBRC 107569.</title>
        <authorList>
            <person name="Komaki H."/>
            <person name="Tamura T."/>
        </authorList>
    </citation>
    <scope>NUCLEOTIDE SEQUENCE</scope>
    <source>
        <strain evidence="2">NBRC 107569</strain>
    </source>
</reference>
<dbReference type="AlphaFoldDB" id="A0A8J3W0H0"/>
<comment type="caution">
    <text evidence="2">The sequence shown here is derived from an EMBL/GenBank/DDBJ whole genome shotgun (WGS) entry which is preliminary data.</text>
</comment>
<feature type="transmembrane region" description="Helical" evidence="1">
    <location>
        <begin position="130"/>
        <end position="148"/>
    </location>
</feature>
<organism evidence="2 3">
    <name type="scientific">Sphaerimonospora thailandensis</name>
    <dbReference type="NCBI Taxonomy" id="795644"/>
    <lineage>
        <taxon>Bacteria</taxon>
        <taxon>Bacillati</taxon>
        <taxon>Actinomycetota</taxon>
        <taxon>Actinomycetes</taxon>
        <taxon>Streptosporangiales</taxon>
        <taxon>Streptosporangiaceae</taxon>
        <taxon>Sphaerimonospora</taxon>
    </lineage>
</organism>
<gene>
    <name evidence="2" type="ORF">Mth01_34030</name>
</gene>
<evidence type="ECO:0000313" key="3">
    <source>
        <dbReference type="Proteomes" id="UP000610966"/>
    </source>
</evidence>
<sequence>MRALFQFEVRRLLRSPLLWGAAVLSLGLRLLAVWQWLPDFTTDPTSMSGSMLLLAAAALLAANLAASRDTRGGLPETLGALPGRAAVRTWAAVAAAVVVGTGIAALVMAVYLPVRWVMGPVAGTLDPYEALAGVLAVPFAAALGALLARWVRWLVAVPVTVFLLGAFTYLNGNQSGYGDWFLPVVLFHAPDWPDRPSGLHVIYLAAATVLLAALALLRHGVSPVRVIGAVTAAAVAVPAGAVASAQAPGPEMNELRFHPVNTEQARRQPLPAQIRERYLTTDAQQCREHGLITYCAFPDYVSWIPRWASAIEPVAEALPPSKRAGLPVVRQGTGSWFLYEPYSESSVRAGMVWGRAGGEDDLRANLASDLIRKVTHVGLRRGGWCDGHGQARTVVTLWLIGQVVPPTLPEEKEVQIGTSIVTRGPFPLKIRYGPAELGYARRLLTTPDTRERIWAHWETLVSPRTTIEQALPLLGLRDLSPAEKVPAEPVKGQSCL</sequence>
<dbReference type="Proteomes" id="UP000610966">
    <property type="component" value="Unassembled WGS sequence"/>
</dbReference>
<name>A0A8J3W0H0_9ACTN</name>
<keyword evidence="1" id="KW-0472">Membrane</keyword>
<feature type="transmembrane region" description="Helical" evidence="1">
    <location>
        <begin position="153"/>
        <end position="170"/>
    </location>
</feature>
<dbReference type="EMBL" id="BOOG01000030">
    <property type="protein sequence ID" value="GIH71150.1"/>
    <property type="molecule type" value="Genomic_DNA"/>
</dbReference>
<keyword evidence="1" id="KW-0812">Transmembrane</keyword>
<evidence type="ECO:0000313" key="2">
    <source>
        <dbReference type="EMBL" id="GIH71150.1"/>
    </source>
</evidence>
<feature type="transmembrane region" description="Helical" evidence="1">
    <location>
        <begin position="200"/>
        <end position="217"/>
    </location>
</feature>
<accession>A0A8J3W0H0</accession>
<keyword evidence="1" id="KW-1133">Transmembrane helix</keyword>
<feature type="transmembrane region" description="Helical" evidence="1">
    <location>
        <begin position="224"/>
        <end position="243"/>
    </location>
</feature>